<dbReference type="RefSeq" id="WP_203713109.1">
    <property type="nucleotide sequence ID" value="NZ_BONE01000019.1"/>
</dbReference>
<evidence type="ECO:0008006" key="3">
    <source>
        <dbReference type="Google" id="ProtNLM"/>
    </source>
</evidence>
<dbReference type="EMBL" id="BONE01000019">
    <property type="protein sequence ID" value="GIF73265.1"/>
    <property type="molecule type" value="Genomic_DNA"/>
</dbReference>
<proteinExistence type="predicted"/>
<reference evidence="1 2" key="1">
    <citation type="submission" date="2021-01" db="EMBL/GenBank/DDBJ databases">
        <title>Whole genome shotgun sequence of Asanoa siamensis NBRC 107932.</title>
        <authorList>
            <person name="Komaki H."/>
            <person name="Tamura T."/>
        </authorList>
    </citation>
    <scope>NUCLEOTIDE SEQUENCE [LARGE SCALE GENOMIC DNA]</scope>
    <source>
        <strain evidence="1 2">NBRC 107932</strain>
    </source>
</reference>
<protein>
    <recommendedName>
        <fullName evidence="3">PE domain-containing protein</fullName>
    </recommendedName>
</protein>
<evidence type="ECO:0000313" key="1">
    <source>
        <dbReference type="EMBL" id="GIF73265.1"/>
    </source>
</evidence>
<evidence type="ECO:0000313" key="2">
    <source>
        <dbReference type="Proteomes" id="UP000604117"/>
    </source>
</evidence>
<sequence>MSSPGFHVDPAALGISGQELSRVAGEFFAALRAFEAELAGFGAPWGADEIGALIGAAHEEVASFAFECFAAAADEVDAAGFDLGDMASSYREVEERVRGAFDAFGG</sequence>
<gene>
    <name evidence="1" type="ORF">Asi02nite_27830</name>
</gene>
<organism evidence="1 2">
    <name type="scientific">Asanoa siamensis</name>
    <dbReference type="NCBI Taxonomy" id="926357"/>
    <lineage>
        <taxon>Bacteria</taxon>
        <taxon>Bacillati</taxon>
        <taxon>Actinomycetota</taxon>
        <taxon>Actinomycetes</taxon>
        <taxon>Micromonosporales</taxon>
        <taxon>Micromonosporaceae</taxon>
        <taxon>Asanoa</taxon>
    </lineage>
</organism>
<accession>A0ABQ4CPQ5</accession>
<comment type="caution">
    <text evidence="1">The sequence shown here is derived from an EMBL/GenBank/DDBJ whole genome shotgun (WGS) entry which is preliminary data.</text>
</comment>
<keyword evidence="2" id="KW-1185">Reference proteome</keyword>
<name>A0ABQ4CPQ5_9ACTN</name>
<dbReference type="Proteomes" id="UP000604117">
    <property type="component" value="Unassembled WGS sequence"/>
</dbReference>